<dbReference type="Gene3D" id="1.10.443.10">
    <property type="entry name" value="Intergrase catalytic core"/>
    <property type="match status" value="1"/>
</dbReference>
<feature type="domain" description="Core-binding (CB)" evidence="6">
    <location>
        <begin position="7"/>
        <end position="87"/>
    </location>
</feature>
<dbReference type="Gene3D" id="1.10.150.130">
    <property type="match status" value="1"/>
</dbReference>
<evidence type="ECO:0000256" key="4">
    <source>
        <dbReference type="PROSITE-ProRule" id="PRU01248"/>
    </source>
</evidence>
<evidence type="ECO:0000256" key="3">
    <source>
        <dbReference type="ARBA" id="ARBA00023172"/>
    </source>
</evidence>
<dbReference type="InterPro" id="IPR011010">
    <property type="entry name" value="DNA_brk_join_enz"/>
</dbReference>
<dbReference type="Proteomes" id="UP000254000">
    <property type="component" value="Unassembled WGS sequence"/>
</dbReference>
<dbReference type="Pfam" id="PF00589">
    <property type="entry name" value="Phage_integrase"/>
    <property type="match status" value="1"/>
</dbReference>
<name>A0A369M277_9ACTN</name>
<dbReference type="PANTHER" id="PTHR30349:SF41">
    <property type="entry name" value="INTEGRASE_RECOMBINASE PROTEIN MJ0367-RELATED"/>
    <property type="match status" value="1"/>
</dbReference>
<dbReference type="InterPro" id="IPR010998">
    <property type="entry name" value="Integrase_recombinase_N"/>
</dbReference>
<keyword evidence="2 4" id="KW-0238">DNA-binding</keyword>
<dbReference type="GO" id="GO:0015074">
    <property type="term" value="P:DNA integration"/>
    <property type="evidence" value="ECO:0007669"/>
    <property type="project" value="InterPro"/>
</dbReference>
<organism evidence="7 8">
    <name type="scientific">Gordonibacter pamelaeae</name>
    <dbReference type="NCBI Taxonomy" id="471189"/>
    <lineage>
        <taxon>Bacteria</taxon>
        <taxon>Bacillati</taxon>
        <taxon>Actinomycetota</taxon>
        <taxon>Coriobacteriia</taxon>
        <taxon>Eggerthellales</taxon>
        <taxon>Eggerthellaceae</taxon>
        <taxon>Gordonibacter</taxon>
    </lineage>
</organism>
<keyword evidence="8" id="KW-1185">Reference proteome</keyword>
<dbReference type="PROSITE" id="PS51900">
    <property type="entry name" value="CB"/>
    <property type="match status" value="1"/>
</dbReference>
<dbReference type="AlphaFoldDB" id="A0A369M277"/>
<evidence type="ECO:0000259" key="5">
    <source>
        <dbReference type="PROSITE" id="PS51898"/>
    </source>
</evidence>
<dbReference type="InterPro" id="IPR050090">
    <property type="entry name" value="Tyrosine_recombinase_XerCD"/>
</dbReference>
<evidence type="ECO:0000259" key="6">
    <source>
        <dbReference type="PROSITE" id="PS51900"/>
    </source>
</evidence>
<dbReference type="InterPro" id="IPR002104">
    <property type="entry name" value="Integrase_catalytic"/>
</dbReference>
<dbReference type="PANTHER" id="PTHR30349">
    <property type="entry name" value="PHAGE INTEGRASE-RELATED"/>
    <property type="match status" value="1"/>
</dbReference>
<sequence>MPKTSTWIDPRIVDEMMERSRMVAASQRNVRYHLRLYADHLESRGVPFEDAGADDVLLFYDEMRASYSSSTASQALNTVKRLHRWVSEGEVEKAGKDVAVPSRAPGKGMRKALSPAEARLVMAACETDRDAALIGVLMEGALKPCEARAANVADVAFLEDCAVVLVNASDSRPESVLRLPKPPADKLKRCLDARKPRSSDEPLFASESTRSFGARLSDRSIREIVQRVFSRAGIPGTAGGYDMRKTALLLAREAGADDEDLVRFARLRSMATVRDADGQYRYASDGPQERLSRALAGFEPEERSCLMTASAVRDLLEGFGDEDPVIMSIDKLGRLAVEGV</sequence>
<dbReference type="GeneID" id="78359465"/>
<proteinExistence type="inferred from homology"/>
<dbReference type="GO" id="GO:0003677">
    <property type="term" value="F:DNA binding"/>
    <property type="evidence" value="ECO:0007669"/>
    <property type="project" value="UniProtKB-UniRule"/>
</dbReference>
<dbReference type="GO" id="GO:0006310">
    <property type="term" value="P:DNA recombination"/>
    <property type="evidence" value="ECO:0007669"/>
    <property type="project" value="UniProtKB-KW"/>
</dbReference>
<evidence type="ECO:0000256" key="1">
    <source>
        <dbReference type="ARBA" id="ARBA00008857"/>
    </source>
</evidence>
<dbReference type="InterPro" id="IPR013762">
    <property type="entry name" value="Integrase-like_cat_sf"/>
</dbReference>
<reference evidence="7 8" key="1">
    <citation type="journal article" date="2018" name="Elife">
        <title>Discovery and characterization of a prevalent human gut bacterial enzyme sufficient for the inactivation of a family of plant toxins.</title>
        <authorList>
            <person name="Koppel N."/>
            <person name="Bisanz J.E."/>
            <person name="Pandelia M.E."/>
            <person name="Turnbaugh P.J."/>
            <person name="Balskus E.P."/>
        </authorList>
    </citation>
    <scope>NUCLEOTIDE SEQUENCE [LARGE SCALE GENOMIC DNA]</scope>
    <source>
        <strain evidence="7 8">3C</strain>
    </source>
</reference>
<dbReference type="RefSeq" id="WP_114568786.1">
    <property type="nucleotide sequence ID" value="NZ_CABMMS010000003.1"/>
</dbReference>
<evidence type="ECO:0000313" key="7">
    <source>
        <dbReference type="EMBL" id="RDB65863.1"/>
    </source>
</evidence>
<dbReference type="PROSITE" id="PS51898">
    <property type="entry name" value="TYR_RECOMBINASE"/>
    <property type="match status" value="1"/>
</dbReference>
<dbReference type="SUPFAM" id="SSF56349">
    <property type="entry name" value="DNA breaking-rejoining enzymes"/>
    <property type="match status" value="1"/>
</dbReference>
<keyword evidence="3" id="KW-0233">DNA recombination</keyword>
<dbReference type="InterPro" id="IPR044068">
    <property type="entry name" value="CB"/>
</dbReference>
<evidence type="ECO:0000313" key="8">
    <source>
        <dbReference type="Proteomes" id="UP000254000"/>
    </source>
</evidence>
<comment type="similarity">
    <text evidence="1">Belongs to the 'phage' integrase family.</text>
</comment>
<evidence type="ECO:0000256" key="2">
    <source>
        <dbReference type="ARBA" id="ARBA00023125"/>
    </source>
</evidence>
<dbReference type="EMBL" id="PPTS01000003">
    <property type="protein sequence ID" value="RDB65863.1"/>
    <property type="molecule type" value="Genomic_DNA"/>
</dbReference>
<gene>
    <name evidence="7" type="ORF">C1877_07115</name>
</gene>
<accession>A0A369M277</accession>
<protein>
    <recommendedName>
        <fullName evidence="9">Integrase</fullName>
    </recommendedName>
</protein>
<feature type="domain" description="Tyr recombinase" evidence="5">
    <location>
        <begin position="108"/>
        <end position="296"/>
    </location>
</feature>
<comment type="caution">
    <text evidence="7">The sequence shown here is derived from an EMBL/GenBank/DDBJ whole genome shotgun (WGS) entry which is preliminary data.</text>
</comment>
<dbReference type="OrthoDB" id="9801717at2"/>
<evidence type="ECO:0008006" key="9">
    <source>
        <dbReference type="Google" id="ProtNLM"/>
    </source>
</evidence>